<reference evidence="2 3" key="1">
    <citation type="submission" date="2019-09" db="EMBL/GenBank/DDBJ databases">
        <title>Isolation and complete genome sequencing of Methylocystis species.</title>
        <authorList>
            <person name="Rumah B.L."/>
            <person name="Stead C.E."/>
            <person name="Stevens B.C."/>
            <person name="Minton N.P."/>
            <person name="Grosse-Honebrink A."/>
            <person name="Zhang Y."/>
        </authorList>
    </citation>
    <scope>NUCLEOTIDE SEQUENCE [LARGE SCALE GENOMIC DNA]</scope>
    <source>
        <strain evidence="2 3">BRCS2</strain>
    </source>
</reference>
<dbReference type="AlphaFoldDB" id="A0A6B8M3P8"/>
<protein>
    <submittedName>
        <fullName evidence="2">Uncharacterized protein</fullName>
    </submittedName>
</protein>
<dbReference type="EMBL" id="CP044331">
    <property type="protein sequence ID" value="QGM96369.1"/>
    <property type="molecule type" value="Genomic_DNA"/>
</dbReference>
<dbReference type="Proteomes" id="UP000422569">
    <property type="component" value="Chromosome"/>
</dbReference>
<sequence length="312" mass="32136">MSATSFNQNYQQSSYGPLRARPAGVKAATGMGLGASVILAAAALLLRHPAQTPLVADNGPAASLEAPAKISAKATTELESALGGKPAVASLDVDAPEFEHEKKIVAVGETRNGAPRVDSLTVGQFTMGAPFLRVDVHPELDPKTTNADFFLDMKNHAQAAGLNVAKIGQRATLTTRFGAFEAADIRLAQASGEGVEASERACLAARMVEAKVPLEIAGIACGAAAKPIDRVAFSCLLDKLSYSAGGDNKALNDFFLNAELARGKGCANVSRDDLTAAIPPQRAARAKSAAAPGKKGRAVARSASVHPEAAKN</sequence>
<name>A0A6B8M3P8_9HYPH</name>
<dbReference type="KEGG" id="mpar:F7D14_01950"/>
<feature type="compositionally biased region" description="Low complexity" evidence="1">
    <location>
        <begin position="281"/>
        <end position="293"/>
    </location>
</feature>
<dbReference type="RefSeq" id="WP_016920213.1">
    <property type="nucleotide sequence ID" value="NZ_CP044331.1"/>
</dbReference>
<evidence type="ECO:0000313" key="2">
    <source>
        <dbReference type="EMBL" id="QGM96369.1"/>
    </source>
</evidence>
<gene>
    <name evidence="2" type="ORF">F7D14_01950</name>
</gene>
<evidence type="ECO:0000313" key="3">
    <source>
        <dbReference type="Proteomes" id="UP000422569"/>
    </source>
</evidence>
<feature type="region of interest" description="Disordered" evidence="1">
    <location>
        <begin position="281"/>
        <end position="312"/>
    </location>
</feature>
<accession>A0A6B8M3P8</accession>
<evidence type="ECO:0000256" key="1">
    <source>
        <dbReference type="SAM" id="MobiDB-lite"/>
    </source>
</evidence>
<keyword evidence="3" id="KW-1185">Reference proteome</keyword>
<proteinExistence type="predicted"/>
<organism evidence="2 3">
    <name type="scientific">Methylocystis parvus</name>
    <dbReference type="NCBI Taxonomy" id="134"/>
    <lineage>
        <taxon>Bacteria</taxon>
        <taxon>Pseudomonadati</taxon>
        <taxon>Pseudomonadota</taxon>
        <taxon>Alphaproteobacteria</taxon>
        <taxon>Hyphomicrobiales</taxon>
        <taxon>Methylocystaceae</taxon>
        <taxon>Methylocystis</taxon>
    </lineage>
</organism>